<accession>A0ABY7GUM3</accession>
<proteinExistence type="inferred from homology"/>
<dbReference type="SUPFAM" id="SSF48264">
    <property type="entry name" value="Cytochrome P450"/>
    <property type="match status" value="1"/>
</dbReference>
<organism evidence="4 5">
    <name type="scientific">Nannocystis punicea</name>
    <dbReference type="NCBI Taxonomy" id="2995304"/>
    <lineage>
        <taxon>Bacteria</taxon>
        <taxon>Pseudomonadati</taxon>
        <taxon>Myxococcota</taxon>
        <taxon>Polyangia</taxon>
        <taxon>Nannocystales</taxon>
        <taxon>Nannocystaceae</taxon>
        <taxon>Nannocystis</taxon>
    </lineage>
</organism>
<dbReference type="InterPro" id="IPR002397">
    <property type="entry name" value="Cyt_P450_B"/>
</dbReference>
<dbReference type="RefSeq" id="WP_269032985.1">
    <property type="nucleotide sequence ID" value="NZ_CP114040.1"/>
</dbReference>
<dbReference type="CDD" id="cd11029">
    <property type="entry name" value="CYP107-like"/>
    <property type="match status" value="1"/>
</dbReference>
<feature type="region of interest" description="Disordered" evidence="3">
    <location>
        <begin position="408"/>
        <end position="431"/>
    </location>
</feature>
<keyword evidence="2" id="KW-0503">Monooxygenase</keyword>
<dbReference type="InterPro" id="IPR017972">
    <property type="entry name" value="Cyt_P450_CS"/>
</dbReference>
<dbReference type="EMBL" id="CP114040">
    <property type="protein sequence ID" value="WAS90658.1"/>
    <property type="molecule type" value="Genomic_DNA"/>
</dbReference>
<name>A0ABY7GUM3_9BACT</name>
<dbReference type="InterPro" id="IPR036396">
    <property type="entry name" value="Cyt_P450_sf"/>
</dbReference>
<reference evidence="4" key="1">
    <citation type="submission" date="2022-11" db="EMBL/GenBank/DDBJ databases">
        <title>Minimal conservation of predation-associated metabolite biosynthetic gene clusters underscores biosynthetic potential of Myxococcota including descriptions for ten novel species: Archangium lansinium sp. nov., Myxococcus landrumus sp. nov., Nannocystis bai.</title>
        <authorList>
            <person name="Ahearne A."/>
            <person name="Stevens C."/>
            <person name="Dowd S."/>
        </authorList>
    </citation>
    <scope>NUCLEOTIDE SEQUENCE</scope>
    <source>
        <strain evidence="4">Fl3</strain>
    </source>
</reference>
<evidence type="ECO:0000256" key="3">
    <source>
        <dbReference type="SAM" id="MobiDB-lite"/>
    </source>
</evidence>
<dbReference type="Proteomes" id="UP001164459">
    <property type="component" value="Chromosome"/>
</dbReference>
<keyword evidence="5" id="KW-1185">Reference proteome</keyword>
<dbReference type="PROSITE" id="PS00086">
    <property type="entry name" value="CYTOCHROME_P450"/>
    <property type="match status" value="1"/>
</dbReference>
<dbReference type="Pfam" id="PF00067">
    <property type="entry name" value="p450"/>
    <property type="match status" value="1"/>
</dbReference>
<dbReference type="Gene3D" id="1.10.630.10">
    <property type="entry name" value="Cytochrome P450"/>
    <property type="match status" value="1"/>
</dbReference>
<evidence type="ECO:0000256" key="2">
    <source>
        <dbReference type="RuleBase" id="RU000461"/>
    </source>
</evidence>
<evidence type="ECO:0000313" key="5">
    <source>
        <dbReference type="Proteomes" id="UP001164459"/>
    </source>
</evidence>
<keyword evidence="2" id="KW-0560">Oxidoreductase</keyword>
<keyword evidence="2" id="KW-0479">Metal-binding</keyword>
<comment type="similarity">
    <text evidence="1 2">Belongs to the cytochrome P450 family.</text>
</comment>
<dbReference type="InterPro" id="IPR001128">
    <property type="entry name" value="Cyt_P450"/>
</dbReference>
<dbReference type="PANTHER" id="PTHR46696:SF1">
    <property type="entry name" value="CYTOCHROME P450 YJIB-RELATED"/>
    <property type="match status" value="1"/>
</dbReference>
<dbReference type="PANTHER" id="PTHR46696">
    <property type="entry name" value="P450, PUTATIVE (EUROFUNG)-RELATED"/>
    <property type="match status" value="1"/>
</dbReference>
<protein>
    <submittedName>
        <fullName evidence="4">Cytochrome P450</fullName>
    </submittedName>
</protein>
<keyword evidence="2" id="KW-0408">Iron</keyword>
<dbReference type="PRINTS" id="PR00359">
    <property type="entry name" value="BP450"/>
</dbReference>
<evidence type="ECO:0000313" key="4">
    <source>
        <dbReference type="EMBL" id="WAS90658.1"/>
    </source>
</evidence>
<sequence length="431" mass="47725">MIDIPTLATAEHKANPFSLYVRLRAEAPVVRFTAGDKKPAWLITRYTDVSAALKEPRLAKNPFTALTDAERKRTVPWMPGFLRPLSKTMLDQDPPDHGRLRSLVHQAFTPRRVEDLRARIEAIATDLAGQARARGSIDLLEDFAAPLPITVISEMLGVPADERQRFRRWTNRLLRMVTTTDMLLSIPMLWMLLRYVRGLVKRRRSEGGEDLVAALIRAEESGSQLSDDELLSMVMLLLIAGHETTVNLIASGTLALFDQPEAMERLAREPALMPSAVDELLRFTSPVELGTERYTTAPVTYSGHTIPRGQRVFASLASANHDPDMFAGPEQLKLDREPNRHLAFGGGPHYCLGAPLTRLEGQIAFRVLLRDMPGLRLAAPRGSLRWKPNQILRGLTALPVRCDVAPKHFDSGHRPGGAADPSAVSPTSASQ</sequence>
<evidence type="ECO:0000256" key="1">
    <source>
        <dbReference type="ARBA" id="ARBA00010617"/>
    </source>
</evidence>
<keyword evidence="2" id="KW-0349">Heme</keyword>
<gene>
    <name evidence="4" type="ORF">O0S08_31105</name>
</gene>